<feature type="chain" id="PRO_5042521553" evidence="1">
    <location>
        <begin position="21"/>
        <end position="343"/>
    </location>
</feature>
<dbReference type="AlphaFoldDB" id="A0AAJ2R4X6"/>
<dbReference type="InterPro" id="IPR017585">
    <property type="entry name" value="SAF_FlgA"/>
</dbReference>
<feature type="signal peptide" evidence="1">
    <location>
        <begin position="1"/>
        <end position="20"/>
    </location>
</feature>
<dbReference type="Proteomes" id="UP001287445">
    <property type="component" value="Unassembled WGS sequence"/>
</dbReference>
<feature type="domain" description="Flagella basal body P-ring formation protein FlgA SAF" evidence="2">
    <location>
        <begin position="243"/>
        <end position="340"/>
    </location>
</feature>
<keyword evidence="3" id="KW-0282">Flagellum</keyword>
<organism evidence="3 4">
    <name type="scientific">Delftia acidovorans</name>
    <name type="common">Pseudomonas acidovorans</name>
    <name type="synonym">Comamonas acidovorans</name>
    <dbReference type="NCBI Taxonomy" id="80866"/>
    <lineage>
        <taxon>Bacteria</taxon>
        <taxon>Pseudomonadati</taxon>
        <taxon>Pseudomonadota</taxon>
        <taxon>Betaproteobacteria</taxon>
        <taxon>Burkholderiales</taxon>
        <taxon>Comamonadaceae</taxon>
        <taxon>Delftia</taxon>
    </lineage>
</organism>
<dbReference type="GO" id="GO:0044780">
    <property type="term" value="P:bacterial-type flagellum assembly"/>
    <property type="evidence" value="ECO:0007669"/>
    <property type="project" value="InterPro"/>
</dbReference>
<keyword evidence="1" id="KW-0732">Signal</keyword>
<keyword evidence="3" id="KW-0969">Cilium</keyword>
<dbReference type="RefSeq" id="WP_319076668.1">
    <property type="nucleotide sequence ID" value="NZ_JAWWMZ010000016.1"/>
</dbReference>
<evidence type="ECO:0000256" key="1">
    <source>
        <dbReference type="SAM" id="SignalP"/>
    </source>
</evidence>
<dbReference type="EMBL" id="JAWWMZ010000016">
    <property type="protein sequence ID" value="MDX4957188.1"/>
    <property type="molecule type" value="Genomic_DNA"/>
</dbReference>
<reference evidence="3" key="1">
    <citation type="submission" date="2023-11" db="EMBL/GenBank/DDBJ databases">
        <title>Identification and selenium tolerance of Delftia acidovorans R3-25.</title>
        <authorList>
            <person name="Zhang S."/>
            <person name="Liu Y."/>
            <person name="Guo Y."/>
        </authorList>
    </citation>
    <scope>NUCLEOTIDE SEQUENCE</scope>
    <source>
        <strain evidence="3">R3-25</strain>
    </source>
</reference>
<dbReference type="PANTHER" id="PTHR36307">
    <property type="entry name" value="FLAGELLA BASAL BODY P-RING FORMATION PROTEIN FLGA"/>
    <property type="match status" value="1"/>
</dbReference>
<gene>
    <name evidence="3" type="ORF">SGN30_27545</name>
</gene>
<dbReference type="PANTHER" id="PTHR36307:SF1">
    <property type="entry name" value="FLAGELLA BASAL BODY P-RING FORMATION PROTEIN FLGA"/>
    <property type="match status" value="1"/>
</dbReference>
<dbReference type="Pfam" id="PF13144">
    <property type="entry name" value="ChapFlgA"/>
    <property type="match status" value="1"/>
</dbReference>
<evidence type="ECO:0000313" key="3">
    <source>
        <dbReference type="EMBL" id="MDX4957188.1"/>
    </source>
</evidence>
<dbReference type="InterPro" id="IPR039246">
    <property type="entry name" value="Flagellar_FlgA"/>
</dbReference>
<proteinExistence type="predicted"/>
<evidence type="ECO:0000313" key="4">
    <source>
        <dbReference type="Proteomes" id="UP001287445"/>
    </source>
</evidence>
<name>A0AAJ2R4X6_DELAC</name>
<accession>A0AAJ2R4X6</accession>
<comment type="caution">
    <text evidence="3">The sequence shown here is derived from an EMBL/GenBank/DDBJ whole genome shotgun (WGS) entry which is preliminary data.</text>
</comment>
<sequence length="343" mass="36604">MQALLPVAALATACCAPAWAVPAQAWLRVELRPQVTVQHSSVRLADIAVLTSPDLGMLRRALAIPLGQAPRPGESAVLESERLGYWLRSRTGLREDQIDWRGPRQTAIVTAVQEIAGEQVAAQAQAALAEHLRSMARQKGLVLSRLDIDPVALPLSLEVPVQGRRLQVRPLNETRMGPRMLVWVDVFSGDRHVRAIPVRFEVAAFARLPVASHAMPAGSPVQADGMEMREIDVTAMPGLSGLSALPGGVQVDASAGADADPPVLRRALQAGDVVSADSLLARPAVVRGEWASLVTRQGPLSLESRVEVLQDGQPGQIVRARPANATGVLSVRVVGRGQLELQP</sequence>
<evidence type="ECO:0000259" key="2">
    <source>
        <dbReference type="Pfam" id="PF13144"/>
    </source>
</evidence>
<keyword evidence="3" id="KW-0966">Cell projection</keyword>
<protein>
    <submittedName>
        <fullName evidence="3">Flagella basal body P-ring formation protein FlgA</fullName>
    </submittedName>
</protein>